<proteinExistence type="predicted"/>
<dbReference type="AlphaFoldDB" id="D2A2Y0"/>
<dbReference type="InParanoid" id="D2A2Y0"/>
<reference evidence="1 2" key="2">
    <citation type="journal article" date="2010" name="Nucleic Acids Res.">
        <title>BeetleBase in 2010: revisions to provide comprehensive genomic information for Tribolium castaneum.</title>
        <authorList>
            <person name="Kim H.S."/>
            <person name="Murphy T."/>
            <person name="Xia J."/>
            <person name="Caragea D."/>
            <person name="Park Y."/>
            <person name="Beeman R.W."/>
            <person name="Lorenzen M.D."/>
            <person name="Butcher S."/>
            <person name="Manak J.R."/>
            <person name="Brown S.J."/>
        </authorList>
    </citation>
    <scope>GENOME REANNOTATION</scope>
    <source>
        <strain evidence="1 2">Georgia GA2</strain>
    </source>
</reference>
<dbReference type="EMBL" id="KQ971338">
    <property type="protein sequence ID" value="EFA01985.1"/>
    <property type="molecule type" value="Genomic_DNA"/>
</dbReference>
<dbReference type="HOGENOM" id="CLU_1878073_0_0_1"/>
<organism evidence="1 2">
    <name type="scientific">Tribolium castaneum</name>
    <name type="common">Red flour beetle</name>
    <dbReference type="NCBI Taxonomy" id="7070"/>
    <lineage>
        <taxon>Eukaryota</taxon>
        <taxon>Metazoa</taxon>
        <taxon>Ecdysozoa</taxon>
        <taxon>Arthropoda</taxon>
        <taxon>Hexapoda</taxon>
        <taxon>Insecta</taxon>
        <taxon>Pterygota</taxon>
        <taxon>Neoptera</taxon>
        <taxon>Endopterygota</taxon>
        <taxon>Coleoptera</taxon>
        <taxon>Polyphaga</taxon>
        <taxon>Cucujiformia</taxon>
        <taxon>Tenebrionidae</taxon>
        <taxon>Tenebrionidae incertae sedis</taxon>
        <taxon>Tribolium</taxon>
    </lineage>
</organism>
<accession>D2A2Y0</accession>
<keyword evidence="2" id="KW-1185">Reference proteome</keyword>
<reference evidence="1 2" key="1">
    <citation type="journal article" date="2008" name="Nature">
        <title>The genome of the model beetle and pest Tribolium castaneum.</title>
        <authorList>
            <consortium name="Tribolium Genome Sequencing Consortium"/>
            <person name="Richards S."/>
            <person name="Gibbs R.A."/>
            <person name="Weinstock G.M."/>
            <person name="Brown S.J."/>
            <person name="Denell R."/>
            <person name="Beeman R.W."/>
            <person name="Gibbs R."/>
            <person name="Beeman R.W."/>
            <person name="Brown S.J."/>
            <person name="Bucher G."/>
            <person name="Friedrich M."/>
            <person name="Grimmelikhuijzen C.J."/>
            <person name="Klingler M."/>
            <person name="Lorenzen M."/>
            <person name="Richards S."/>
            <person name="Roth S."/>
            <person name="Schroder R."/>
            <person name="Tautz D."/>
            <person name="Zdobnov E.M."/>
            <person name="Muzny D."/>
            <person name="Gibbs R.A."/>
            <person name="Weinstock G.M."/>
            <person name="Attaway T."/>
            <person name="Bell S."/>
            <person name="Buhay C.J."/>
            <person name="Chandrabose M.N."/>
            <person name="Chavez D."/>
            <person name="Clerk-Blankenburg K.P."/>
            <person name="Cree A."/>
            <person name="Dao M."/>
            <person name="Davis C."/>
            <person name="Chacko J."/>
            <person name="Dinh H."/>
            <person name="Dugan-Rocha S."/>
            <person name="Fowler G."/>
            <person name="Garner T.T."/>
            <person name="Garnes J."/>
            <person name="Gnirke A."/>
            <person name="Hawes A."/>
            <person name="Hernandez J."/>
            <person name="Hines S."/>
            <person name="Holder M."/>
            <person name="Hume J."/>
            <person name="Jhangiani S.N."/>
            <person name="Joshi V."/>
            <person name="Khan Z.M."/>
            <person name="Jackson L."/>
            <person name="Kovar C."/>
            <person name="Kowis A."/>
            <person name="Lee S."/>
            <person name="Lewis L.R."/>
            <person name="Margolis J."/>
            <person name="Morgan M."/>
            <person name="Nazareth L.V."/>
            <person name="Nguyen N."/>
            <person name="Okwuonu G."/>
            <person name="Parker D."/>
            <person name="Richards S."/>
            <person name="Ruiz S.J."/>
            <person name="Santibanez J."/>
            <person name="Savard J."/>
            <person name="Scherer S.E."/>
            <person name="Schneider B."/>
            <person name="Sodergren E."/>
            <person name="Tautz D."/>
            <person name="Vattahil S."/>
            <person name="Villasana D."/>
            <person name="White C.S."/>
            <person name="Wright R."/>
            <person name="Park Y."/>
            <person name="Beeman R.W."/>
            <person name="Lord J."/>
            <person name="Oppert B."/>
            <person name="Lorenzen M."/>
            <person name="Brown S."/>
            <person name="Wang L."/>
            <person name="Savard J."/>
            <person name="Tautz D."/>
            <person name="Richards S."/>
            <person name="Weinstock G."/>
            <person name="Gibbs R.A."/>
            <person name="Liu Y."/>
            <person name="Worley K."/>
            <person name="Weinstock G."/>
            <person name="Elsik C.G."/>
            <person name="Reese J.T."/>
            <person name="Elhaik E."/>
            <person name="Landan G."/>
            <person name="Graur D."/>
            <person name="Arensburger P."/>
            <person name="Atkinson P."/>
            <person name="Beeman R.W."/>
            <person name="Beidler J."/>
            <person name="Brown S.J."/>
            <person name="Demuth J.P."/>
            <person name="Drury D.W."/>
            <person name="Du Y.Z."/>
            <person name="Fujiwara H."/>
            <person name="Lorenzen M."/>
            <person name="Maselli V."/>
            <person name="Osanai M."/>
            <person name="Park Y."/>
            <person name="Robertson H.M."/>
            <person name="Tu Z."/>
            <person name="Wang J.J."/>
            <person name="Wang S."/>
            <person name="Richards S."/>
            <person name="Song H."/>
            <person name="Zhang L."/>
            <person name="Sodergren E."/>
            <person name="Werner D."/>
            <person name="Stanke M."/>
            <person name="Morgenstern B."/>
            <person name="Solovyev V."/>
            <person name="Kosarev P."/>
            <person name="Brown G."/>
            <person name="Chen H.C."/>
            <person name="Ermolaeva O."/>
            <person name="Hlavina W."/>
            <person name="Kapustin Y."/>
            <person name="Kiryutin B."/>
            <person name="Kitts P."/>
            <person name="Maglott D."/>
            <person name="Pruitt K."/>
            <person name="Sapojnikov V."/>
            <person name="Souvorov A."/>
            <person name="Mackey A.J."/>
            <person name="Waterhouse R.M."/>
            <person name="Wyder S."/>
            <person name="Zdobnov E.M."/>
            <person name="Zdobnov E.M."/>
            <person name="Wyder S."/>
            <person name="Kriventseva E.V."/>
            <person name="Kadowaki T."/>
            <person name="Bork P."/>
            <person name="Aranda M."/>
            <person name="Bao R."/>
            <person name="Beermann A."/>
            <person name="Berns N."/>
            <person name="Bolognesi R."/>
            <person name="Bonneton F."/>
            <person name="Bopp D."/>
            <person name="Brown S.J."/>
            <person name="Bucher G."/>
            <person name="Butts T."/>
            <person name="Chaumot A."/>
            <person name="Denell R.E."/>
            <person name="Ferrier D.E."/>
            <person name="Friedrich M."/>
            <person name="Gordon C.M."/>
            <person name="Jindra M."/>
            <person name="Klingler M."/>
            <person name="Lan Q."/>
            <person name="Lattorff H.M."/>
            <person name="Laudet V."/>
            <person name="von Levetsow C."/>
            <person name="Liu Z."/>
            <person name="Lutz R."/>
            <person name="Lynch J.A."/>
            <person name="da Fonseca R.N."/>
            <person name="Posnien N."/>
            <person name="Reuter R."/>
            <person name="Roth S."/>
            <person name="Savard J."/>
            <person name="Schinko J.B."/>
            <person name="Schmitt C."/>
            <person name="Schoppmeier M."/>
            <person name="Schroder R."/>
            <person name="Shippy T.D."/>
            <person name="Simonnet F."/>
            <person name="Marques-Souza H."/>
            <person name="Tautz D."/>
            <person name="Tomoyasu Y."/>
            <person name="Trauner J."/>
            <person name="Van der Zee M."/>
            <person name="Vervoort M."/>
            <person name="Wittkopp N."/>
            <person name="Wimmer E.A."/>
            <person name="Yang X."/>
            <person name="Jones A.K."/>
            <person name="Sattelle D.B."/>
            <person name="Ebert P.R."/>
            <person name="Nelson D."/>
            <person name="Scott J.G."/>
            <person name="Beeman R.W."/>
            <person name="Muthukrishnan S."/>
            <person name="Kramer K.J."/>
            <person name="Arakane Y."/>
            <person name="Beeman R.W."/>
            <person name="Zhu Q."/>
            <person name="Hogenkamp D."/>
            <person name="Dixit R."/>
            <person name="Oppert B."/>
            <person name="Jiang H."/>
            <person name="Zou Z."/>
            <person name="Marshall J."/>
            <person name="Elpidina E."/>
            <person name="Vinokurov K."/>
            <person name="Oppert C."/>
            <person name="Zou Z."/>
            <person name="Evans J."/>
            <person name="Lu Z."/>
            <person name="Zhao P."/>
            <person name="Sumathipala N."/>
            <person name="Altincicek B."/>
            <person name="Vilcinskas A."/>
            <person name="Williams M."/>
            <person name="Hultmark D."/>
            <person name="Hetru C."/>
            <person name="Jiang H."/>
            <person name="Grimmelikhuijzen C.J."/>
            <person name="Hauser F."/>
            <person name="Cazzamali G."/>
            <person name="Williamson M."/>
            <person name="Park Y."/>
            <person name="Li B."/>
            <person name="Tanaka Y."/>
            <person name="Predel R."/>
            <person name="Neupert S."/>
            <person name="Schachtner J."/>
            <person name="Verleyen P."/>
            <person name="Raible F."/>
            <person name="Bork P."/>
            <person name="Friedrich M."/>
            <person name="Walden K.K."/>
            <person name="Robertson H.M."/>
            <person name="Angeli S."/>
            <person name="Foret S."/>
            <person name="Bucher G."/>
            <person name="Schuetz S."/>
            <person name="Maleszka R."/>
            <person name="Wimmer E.A."/>
            <person name="Beeman R.W."/>
            <person name="Lorenzen M."/>
            <person name="Tomoyasu Y."/>
            <person name="Miller S.C."/>
            <person name="Grossmann D."/>
            <person name="Bucher G."/>
        </authorList>
    </citation>
    <scope>NUCLEOTIDE SEQUENCE [LARGE SCALE GENOMIC DNA]</scope>
    <source>
        <strain evidence="1 2">Georgia GA2</strain>
    </source>
</reference>
<evidence type="ECO:0000313" key="2">
    <source>
        <dbReference type="Proteomes" id="UP000007266"/>
    </source>
</evidence>
<name>D2A2Y0_TRICA</name>
<gene>
    <name evidence="1" type="primary">GLEAN_07606</name>
    <name evidence="1" type="ORF">TcasGA2_TC007606</name>
</gene>
<evidence type="ECO:0000313" key="1">
    <source>
        <dbReference type="EMBL" id="EFA01985.1"/>
    </source>
</evidence>
<dbReference type="Proteomes" id="UP000007266">
    <property type="component" value="Linkage group 4"/>
</dbReference>
<sequence>MSTFYTLIELLSKLNSSFYECRRGIIYRSTHGRRFSIIARVVTQIYNPRLLRIWFFAGKKPEGLKAVIAAFSDWRKIGGGEAKARTAYECLARRSYCLKSGFLSASSIIDILLRDVWLINCAFPSENRHDKDESFN</sequence>
<protein>
    <submittedName>
        <fullName evidence="1">Uncharacterized protein</fullName>
    </submittedName>
</protein>